<reference evidence="3" key="1">
    <citation type="journal article" date="2019" name="Int. J. Syst. Evol. Microbiol.">
        <title>The Global Catalogue of Microorganisms (GCM) 10K type strain sequencing project: providing services to taxonomists for standard genome sequencing and annotation.</title>
        <authorList>
            <consortium name="The Broad Institute Genomics Platform"/>
            <consortium name="The Broad Institute Genome Sequencing Center for Infectious Disease"/>
            <person name="Wu L."/>
            <person name="Ma J."/>
        </authorList>
    </citation>
    <scope>NUCLEOTIDE SEQUENCE [LARGE SCALE GENOMIC DNA]</scope>
    <source>
        <strain evidence="3">NBRC 15640</strain>
    </source>
</reference>
<sequence>MKLKLLVAGLVAFAATQAQAFVPASVIDNNKPKAEEYVQDFNSYKNQVWGYWATVDLSPNQTLSPSNKAAYTTSNQNILFEVRWTWNTLRKMLGSNQFDELRNSIGVDEIRRLVDQVCEARAEVGKHKTYNFGSPLPWWEQKKQYLTELDSDTYHCQKHKPAIYVSGKRYDLSYPKNNASTVNLRTFIPTTPGSEYEVEIRYTKRNYHNSSNNAYRDVAVWVRGDIESAKLDGGSNASFDGQRVSLPAAPNASRDGHGFYVARIKFTADRFHTAVAIADKGLPDSYGILVNKVRTHVTKVNPNKETCEVLFPAGSQELLNCLNGGEPAPEVISCNLEVDSTLGNVVVDQAGYRATSEPWRYDPLNILHTKNFYGVGREGITTFNMASNGKYSGCPIKGKRLRLDEYTANNWDYERWAEQGLVKVKLSCVDNGIRASRWEVIETELENNYLITNKKIDKLFNDAKYDNCLLTAVRFVDRTHLIPESQSGYDANSDGFDVRAMRIEN</sequence>
<gene>
    <name evidence="2" type="ORF">GCM10007932_08830</name>
</gene>
<name>A0AAV5NMB7_9VIBR</name>
<accession>A0AAV5NMB7</accession>
<feature type="chain" id="PRO_5043338447" evidence="1">
    <location>
        <begin position="21"/>
        <end position="505"/>
    </location>
</feature>
<proteinExistence type="predicted"/>
<dbReference type="EMBL" id="BSNX01000007">
    <property type="protein sequence ID" value="GLQ71523.1"/>
    <property type="molecule type" value="Genomic_DNA"/>
</dbReference>
<organism evidence="2 3">
    <name type="scientific">Vibrio penaeicida</name>
    <dbReference type="NCBI Taxonomy" id="104609"/>
    <lineage>
        <taxon>Bacteria</taxon>
        <taxon>Pseudomonadati</taxon>
        <taxon>Pseudomonadota</taxon>
        <taxon>Gammaproteobacteria</taxon>
        <taxon>Vibrionales</taxon>
        <taxon>Vibrionaceae</taxon>
        <taxon>Vibrio</taxon>
    </lineage>
</organism>
<keyword evidence="1" id="KW-0732">Signal</keyword>
<dbReference type="AlphaFoldDB" id="A0AAV5NMB7"/>
<feature type="signal peptide" evidence="1">
    <location>
        <begin position="1"/>
        <end position="20"/>
    </location>
</feature>
<evidence type="ECO:0000313" key="2">
    <source>
        <dbReference type="EMBL" id="GLQ71523.1"/>
    </source>
</evidence>
<protein>
    <submittedName>
        <fullName evidence="2">Uncharacterized protein</fullName>
    </submittedName>
</protein>
<dbReference type="Proteomes" id="UP001156690">
    <property type="component" value="Unassembled WGS sequence"/>
</dbReference>
<evidence type="ECO:0000313" key="3">
    <source>
        <dbReference type="Proteomes" id="UP001156690"/>
    </source>
</evidence>
<dbReference type="RefSeq" id="WP_126609226.1">
    <property type="nucleotide sequence ID" value="NZ_AP025144.1"/>
</dbReference>
<keyword evidence="3" id="KW-1185">Reference proteome</keyword>
<comment type="caution">
    <text evidence="2">The sequence shown here is derived from an EMBL/GenBank/DDBJ whole genome shotgun (WGS) entry which is preliminary data.</text>
</comment>
<evidence type="ECO:0000256" key="1">
    <source>
        <dbReference type="SAM" id="SignalP"/>
    </source>
</evidence>